<protein>
    <submittedName>
        <fullName evidence="3">Phosphatase PAP2 family protein</fullName>
    </submittedName>
</protein>
<evidence type="ECO:0000256" key="1">
    <source>
        <dbReference type="SAM" id="Phobius"/>
    </source>
</evidence>
<proteinExistence type="predicted"/>
<keyword evidence="1" id="KW-1133">Transmembrane helix</keyword>
<comment type="caution">
    <text evidence="3">The sequence shown here is derived from an EMBL/GenBank/DDBJ whole genome shotgun (WGS) entry which is preliminary data.</text>
</comment>
<keyword evidence="1" id="KW-0472">Membrane</keyword>
<evidence type="ECO:0000259" key="2">
    <source>
        <dbReference type="SMART" id="SM00014"/>
    </source>
</evidence>
<dbReference type="SMART" id="SM00014">
    <property type="entry name" value="acidPPc"/>
    <property type="match status" value="1"/>
</dbReference>
<dbReference type="Pfam" id="PF01569">
    <property type="entry name" value="PAP2"/>
    <property type="match status" value="1"/>
</dbReference>
<dbReference type="Gene3D" id="1.20.144.10">
    <property type="entry name" value="Phosphatidic acid phosphatase type 2/haloperoxidase"/>
    <property type="match status" value="1"/>
</dbReference>
<feature type="transmembrane region" description="Helical" evidence="1">
    <location>
        <begin position="106"/>
        <end position="126"/>
    </location>
</feature>
<dbReference type="EMBL" id="WVTD01000007">
    <property type="protein sequence ID" value="MYL98237.1"/>
    <property type="molecule type" value="Genomic_DNA"/>
</dbReference>
<feature type="transmembrane region" description="Helical" evidence="1">
    <location>
        <begin position="21"/>
        <end position="40"/>
    </location>
</feature>
<keyword evidence="1" id="KW-0812">Transmembrane</keyword>
<feature type="transmembrane region" description="Helical" evidence="1">
    <location>
        <begin position="146"/>
        <end position="166"/>
    </location>
</feature>
<gene>
    <name evidence="3" type="ORF">GR702_10715</name>
</gene>
<feature type="domain" description="Phosphatidic acid phosphatase type 2/haloperoxidase" evidence="2">
    <location>
        <begin position="105"/>
        <end position="218"/>
    </location>
</feature>
<feature type="transmembrane region" description="Helical" evidence="1">
    <location>
        <begin position="76"/>
        <end position="99"/>
    </location>
</feature>
<name>A0A7X4GI79_9SPHN</name>
<keyword evidence="4" id="KW-1185">Reference proteome</keyword>
<sequence>MAAHRESPEGPDRGLRIDPRKALACGVLCWLGAALVAWAVHAGRAEGFDAAGLLFWRDDTLQPAGSRKLLEGVRDVTALGGVLLRNLFALAAVVALLFLRLRREAVLLALTVASGWVVNSALKGLAGRERPQIVPHLMEVGGNSFPSGHSFNSAVVYIAIALAFAAMSTRASVRWTVIAAAMATSLAIAWSRVWLGVHWPSDVIAGWLGGAGWAFLASALLYRPARTIDREIAQEVTGEFSTPEPRPGE</sequence>
<dbReference type="AlphaFoldDB" id="A0A7X4GI79"/>
<dbReference type="CDD" id="cd03392">
    <property type="entry name" value="PAP2_like_2"/>
    <property type="match status" value="1"/>
</dbReference>
<feature type="transmembrane region" description="Helical" evidence="1">
    <location>
        <begin position="173"/>
        <end position="191"/>
    </location>
</feature>
<dbReference type="InterPro" id="IPR036938">
    <property type="entry name" value="PAP2/HPO_sf"/>
</dbReference>
<evidence type="ECO:0000313" key="3">
    <source>
        <dbReference type="EMBL" id="MYL98237.1"/>
    </source>
</evidence>
<dbReference type="SUPFAM" id="SSF48317">
    <property type="entry name" value="Acid phosphatase/Vanadium-dependent haloperoxidase"/>
    <property type="match status" value="1"/>
</dbReference>
<dbReference type="Proteomes" id="UP000465810">
    <property type="component" value="Unassembled WGS sequence"/>
</dbReference>
<accession>A0A7X4GI79</accession>
<dbReference type="RefSeq" id="WP_160985888.1">
    <property type="nucleotide sequence ID" value="NZ_WVTD01000007.1"/>
</dbReference>
<evidence type="ECO:0000313" key="4">
    <source>
        <dbReference type="Proteomes" id="UP000465810"/>
    </source>
</evidence>
<organism evidence="3 4">
    <name type="scientific">Novosphingobium silvae</name>
    <dbReference type="NCBI Taxonomy" id="2692619"/>
    <lineage>
        <taxon>Bacteria</taxon>
        <taxon>Pseudomonadati</taxon>
        <taxon>Pseudomonadota</taxon>
        <taxon>Alphaproteobacteria</taxon>
        <taxon>Sphingomonadales</taxon>
        <taxon>Sphingomonadaceae</taxon>
        <taxon>Novosphingobium</taxon>
    </lineage>
</organism>
<dbReference type="InterPro" id="IPR000326">
    <property type="entry name" value="PAP2/HPO"/>
</dbReference>
<reference evidence="3 4" key="1">
    <citation type="submission" date="2019-12" db="EMBL/GenBank/DDBJ databases">
        <authorList>
            <person name="Feng G."/>
            <person name="Zhu H."/>
        </authorList>
    </citation>
    <scope>NUCLEOTIDE SEQUENCE [LARGE SCALE GENOMIC DNA]</scope>
    <source>
        <strain evidence="3 4">FGD1</strain>
    </source>
</reference>
<dbReference type="PANTHER" id="PTHR14969:SF13">
    <property type="entry name" value="AT30094P"/>
    <property type="match status" value="1"/>
</dbReference>
<feature type="transmembrane region" description="Helical" evidence="1">
    <location>
        <begin position="203"/>
        <end position="222"/>
    </location>
</feature>
<dbReference type="PANTHER" id="PTHR14969">
    <property type="entry name" value="SPHINGOSINE-1-PHOSPHATE PHOSPHOHYDROLASE"/>
    <property type="match status" value="1"/>
</dbReference>